<dbReference type="OrthoDB" id="8048545at2759"/>
<evidence type="ECO:0000259" key="1">
    <source>
        <dbReference type="Pfam" id="PF07727"/>
    </source>
</evidence>
<reference evidence="3" key="1">
    <citation type="journal article" date="2019" name="Plant Biotechnol. J.">
        <title>Genome sequencing of the Australian wild diploid species Gossypium australe highlights disease resistance and delayed gland morphogenesis.</title>
        <authorList>
            <person name="Cai Y."/>
            <person name="Cai X."/>
            <person name="Wang Q."/>
            <person name="Wang P."/>
            <person name="Zhang Y."/>
            <person name="Cai C."/>
            <person name="Xu Y."/>
            <person name="Wang K."/>
            <person name="Zhou Z."/>
            <person name="Wang C."/>
            <person name="Geng S."/>
            <person name="Li B."/>
            <person name="Dong Q."/>
            <person name="Hou Y."/>
            <person name="Wang H."/>
            <person name="Ai P."/>
            <person name="Liu Z."/>
            <person name="Yi F."/>
            <person name="Sun M."/>
            <person name="An G."/>
            <person name="Cheng J."/>
            <person name="Zhang Y."/>
            <person name="Shi Q."/>
            <person name="Xie Y."/>
            <person name="Shi X."/>
            <person name="Chang Y."/>
            <person name="Huang F."/>
            <person name="Chen Y."/>
            <person name="Hong S."/>
            <person name="Mi L."/>
            <person name="Sun Q."/>
            <person name="Zhang L."/>
            <person name="Zhou B."/>
            <person name="Peng R."/>
            <person name="Zhang X."/>
            <person name="Liu F."/>
        </authorList>
    </citation>
    <scope>NUCLEOTIDE SEQUENCE [LARGE SCALE GENOMIC DNA]</scope>
    <source>
        <strain evidence="3">cv. PA1801</strain>
    </source>
</reference>
<name>A0A5B6WK60_9ROSI</name>
<gene>
    <name evidence="2" type="ORF">EPI10_022112</name>
</gene>
<evidence type="ECO:0000313" key="2">
    <source>
        <dbReference type="EMBL" id="KAA3481773.1"/>
    </source>
</evidence>
<organism evidence="2 3">
    <name type="scientific">Gossypium australe</name>
    <dbReference type="NCBI Taxonomy" id="47621"/>
    <lineage>
        <taxon>Eukaryota</taxon>
        <taxon>Viridiplantae</taxon>
        <taxon>Streptophyta</taxon>
        <taxon>Embryophyta</taxon>
        <taxon>Tracheophyta</taxon>
        <taxon>Spermatophyta</taxon>
        <taxon>Magnoliopsida</taxon>
        <taxon>eudicotyledons</taxon>
        <taxon>Gunneridae</taxon>
        <taxon>Pentapetalae</taxon>
        <taxon>rosids</taxon>
        <taxon>malvids</taxon>
        <taxon>Malvales</taxon>
        <taxon>Malvaceae</taxon>
        <taxon>Malvoideae</taxon>
        <taxon>Gossypium</taxon>
    </lineage>
</organism>
<dbReference type="InterPro" id="IPR013103">
    <property type="entry name" value="RVT_2"/>
</dbReference>
<protein>
    <submittedName>
        <fullName evidence="2">Retrovirus-related Pol polyprotein from transposon TNT 1-94</fullName>
    </submittedName>
</protein>
<evidence type="ECO:0000313" key="3">
    <source>
        <dbReference type="Proteomes" id="UP000325315"/>
    </source>
</evidence>
<feature type="domain" description="Reverse transcriptase Ty1/copia-type" evidence="1">
    <location>
        <begin position="34"/>
        <end position="85"/>
    </location>
</feature>
<dbReference type="AlphaFoldDB" id="A0A5B6WK60"/>
<dbReference type="EMBL" id="SMMG02000003">
    <property type="protein sequence ID" value="KAA3481773.1"/>
    <property type="molecule type" value="Genomic_DNA"/>
</dbReference>
<accession>A0A5B6WK60</accession>
<keyword evidence="3" id="KW-1185">Reference proteome</keyword>
<proteinExistence type="predicted"/>
<comment type="caution">
    <text evidence="2">The sequence shown here is derived from an EMBL/GenBank/DDBJ whole genome shotgun (WGS) entry which is preliminary data.</text>
</comment>
<sequence length="86" mass="9937">MTKYNTLIANNTWSLVELPSECKPIGCKWLFKLKHIDINNAFLKGDLSEDIYITQPPGFEQYHDKCKALVCKLHKALYGLRQAPRN</sequence>
<dbReference type="Proteomes" id="UP000325315">
    <property type="component" value="Unassembled WGS sequence"/>
</dbReference>
<dbReference type="Pfam" id="PF07727">
    <property type="entry name" value="RVT_2"/>
    <property type="match status" value="1"/>
</dbReference>